<keyword evidence="9" id="KW-1185">Reference proteome</keyword>
<dbReference type="InterPro" id="IPR052337">
    <property type="entry name" value="SAT4-like"/>
</dbReference>
<feature type="transmembrane region" description="Helical" evidence="6">
    <location>
        <begin position="157"/>
        <end position="182"/>
    </location>
</feature>
<dbReference type="AlphaFoldDB" id="A0A1Y2E6M6"/>
<evidence type="ECO:0000256" key="2">
    <source>
        <dbReference type="ARBA" id="ARBA00022692"/>
    </source>
</evidence>
<dbReference type="PANTHER" id="PTHR33048:SF155">
    <property type="entry name" value="INTEGRAL MEMBRANE PROTEIN"/>
    <property type="match status" value="1"/>
</dbReference>
<feature type="non-terminal residue" evidence="8">
    <location>
        <position position="258"/>
    </location>
</feature>
<protein>
    <recommendedName>
        <fullName evidence="7">Rhodopsin domain-containing protein</fullName>
    </recommendedName>
</protein>
<dbReference type="GeneID" id="63770759"/>
<comment type="caution">
    <text evidence="8">The sequence shown here is derived from an EMBL/GenBank/DDBJ whole genome shotgun (WGS) entry which is preliminary data.</text>
</comment>
<evidence type="ECO:0000256" key="4">
    <source>
        <dbReference type="ARBA" id="ARBA00023136"/>
    </source>
</evidence>
<dbReference type="RefSeq" id="XP_040717608.1">
    <property type="nucleotide sequence ID" value="XM_040854547.1"/>
</dbReference>
<dbReference type="PANTHER" id="PTHR33048">
    <property type="entry name" value="PTH11-LIKE INTEGRAL MEMBRANE PROTEIN (AFU_ORTHOLOGUE AFUA_5G11245)"/>
    <property type="match status" value="1"/>
</dbReference>
<evidence type="ECO:0000313" key="8">
    <source>
        <dbReference type="EMBL" id="ORY66984.1"/>
    </source>
</evidence>
<organism evidence="8 9">
    <name type="scientific">Pseudomassariella vexata</name>
    <dbReference type="NCBI Taxonomy" id="1141098"/>
    <lineage>
        <taxon>Eukaryota</taxon>
        <taxon>Fungi</taxon>
        <taxon>Dikarya</taxon>
        <taxon>Ascomycota</taxon>
        <taxon>Pezizomycotina</taxon>
        <taxon>Sordariomycetes</taxon>
        <taxon>Xylariomycetidae</taxon>
        <taxon>Amphisphaeriales</taxon>
        <taxon>Pseudomassariaceae</taxon>
        <taxon>Pseudomassariella</taxon>
    </lineage>
</organism>
<keyword evidence="2 6" id="KW-0812">Transmembrane</keyword>
<feature type="transmembrane region" description="Helical" evidence="6">
    <location>
        <begin position="79"/>
        <end position="99"/>
    </location>
</feature>
<dbReference type="Pfam" id="PF20684">
    <property type="entry name" value="Fung_rhodopsin"/>
    <property type="match status" value="1"/>
</dbReference>
<feature type="transmembrane region" description="Helical" evidence="6">
    <location>
        <begin position="6"/>
        <end position="27"/>
    </location>
</feature>
<feature type="transmembrane region" description="Helical" evidence="6">
    <location>
        <begin position="111"/>
        <end position="132"/>
    </location>
</feature>
<feature type="transmembrane region" description="Helical" evidence="6">
    <location>
        <begin position="232"/>
        <end position="252"/>
    </location>
</feature>
<evidence type="ECO:0000259" key="7">
    <source>
        <dbReference type="Pfam" id="PF20684"/>
    </source>
</evidence>
<feature type="non-terminal residue" evidence="8">
    <location>
        <position position="1"/>
    </location>
</feature>
<keyword evidence="4 6" id="KW-0472">Membrane</keyword>
<feature type="domain" description="Rhodopsin" evidence="7">
    <location>
        <begin position="17"/>
        <end position="256"/>
    </location>
</feature>
<dbReference type="InterPro" id="IPR049326">
    <property type="entry name" value="Rhodopsin_dom_fungi"/>
</dbReference>
<evidence type="ECO:0000256" key="5">
    <source>
        <dbReference type="ARBA" id="ARBA00038359"/>
    </source>
</evidence>
<reference evidence="8 9" key="1">
    <citation type="submission" date="2016-07" db="EMBL/GenBank/DDBJ databases">
        <title>Pervasive Adenine N6-methylation of Active Genes in Fungi.</title>
        <authorList>
            <consortium name="DOE Joint Genome Institute"/>
            <person name="Mondo S.J."/>
            <person name="Dannebaum R.O."/>
            <person name="Kuo R.C."/>
            <person name="Labutti K."/>
            <person name="Haridas S."/>
            <person name="Kuo A."/>
            <person name="Salamov A."/>
            <person name="Ahrendt S.R."/>
            <person name="Lipzen A."/>
            <person name="Sullivan W."/>
            <person name="Andreopoulos W.B."/>
            <person name="Clum A."/>
            <person name="Lindquist E."/>
            <person name="Daum C."/>
            <person name="Ramamoorthy G.K."/>
            <person name="Gryganskyi A."/>
            <person name="Culley D."/>
            <person name="Magnuson J.K."/>
            <person name="James T.Y."/>
            <person name="O'Malley M.A."/>
            <person name="Stajich J.E."/>
            <person name="Spatafora J.W."/>
            <person name="Visel A."/>
            <person name="Grigoriev I.V."/>
        </authorList>
    </citation>
    <scope>NUCLEOTIDE SEQUENCE [LARGE SCALE GENOMIC DNA]</scope>
    <source>
        <strain evidence="8 9">CBS 129021</strain>
    </source>
</reference>
<keyword evidence="3 6" id="KW-1133">Transmembrane helix</keyword>
<evidence type="ECO:0000256" key="1">
    <source>
        <dbReference type="ARBA" id="ARBA00004141"/>
    </source>
</evidence>
<dbReference type="GO" id="GO:0016020">
    <property type="term" value="C:membrane"/>
    <property type="evidence" value="ECO:0007669"/>
    <property type="project" value="UniProtKB-SubCell"/>
</dbReference>
<dbReference type="EMBL" id="MCFJ01000004">
    <property type="protein sequence ID" value="ORY66984.1"/>
    <property type="molecule type" value="Genomic_DNA"/>
</dbReference>
<gene>
    <name evidence="8" type="ORF">BCR38DRAFT_300466</name>
</gene>
<proteinExistence type="inferred from homology"/>
<dbReference type="OrthoDB" id="3923077at2759"/>
<comment type="subcellular location">
    <subcellularLocation>
        <location evidence="1">Membrane</location>
        <topology evidence="1">Multi-pass membrane protein</topology>
    </subcellularLocation>
</comment>
<evidence type="ECO:0000256" key="6">
    <source>
        <dbReference type="SAM" id="Phobius"/>
    </source>
</evidence>
<evidence type="ECO:0000313" key="9">
    <source>
        <dbReference type="Proteomes" id="UP000193689"/>
    </source>
</evidence>
<feature type="transmembrane region" description="Helical" evidence="6">
    <location>
        <begin position="194"/>
        <end position="212"/>
    </location>
</feature>
<evidence type="ECO:0000256" key="3">
    <source>
        <dbReference type="ARBA" id="ARBA00022989"/>
    </source>
</evidence>
<name>A0A1Y2E6M6_9PEZI</name>
<accession>A0A1Y2E6M6</accession>
<sequence>IGSVIPLTVLTTIFGFARIFVKTVVVHRFQIDDGLIVTSVLATWVATAASIAAVYKGYGRLASVINEEDKMTVLRLSDAIFACGILSFALPKLAIVFMMTRLISPPKWHRIVLWSLATFCLAGLMGNVLALVSGCKIEEKSNGPNMVTNICVVSSKAVYYATSTSAISGLTNLCLATYAMLAMRKMRLNGNKRVALTVAVGLGFVGTFMAIYKCTRLKILSNPDFSYDAAELVIWTYIEGSATIIAASIPALQPLLDL</sequence>
<dbReference type="InParanoid" id="A0A1Y2E6M6"/>
<comment type="similarity">
    <text evidence="5">Belongs to the SAT4 family.</text>
</comment>
<dbReference type="Proteomes" id="UP000193689">
    <property type="component" value="Unassembled WGS sequence"/>
</dbReference>
<feature type="transmembrane region" description="Helical" evidence="6">
    <location>
        <begin position="34"/>
        <end position="55"/>
    </location>
</feature>
<dbReference type="STRING" id="1141098.A0A1Y2E6M6"/>